<gene>
    <name evidence="1" type="ORF">GCM10009019_23070</name>
</gene>
<proteinExistence type="predicted"/>
<protein>
    <submittedName>
        <fullName evidence="1">Uncharacterized protein</fullName>
    </submittedName>
</protein>
<evidence type="ECO:0000313" key="2">
    <source>
        <dbReference type="Proteomes" id="UP001500194"/>
    </source>
</evidence>
<dbReference type="EMBL" id="BAAADU010000002">
    <property type="protein sequence ID" value="GAA0658138.1"/>
    <property type="molecule type" value="Genomic_DNA"/>
</dbReference>
<accession>A0AAV3T3M4</accession>
<sequence length="55" mass="5404">MDSVRAAGGLLTALSLLAYAAGVLQPYPGRAFSVTGVMVGVTLAAVGRPTRGDGA</sequence>
<dbReference type="AlphaFoldDB" id="A0AAV3T3M4"/>
<reference evidence="1 2" key="1">
    <citation type="journal article" date="2019" name="Int. J. Syst. Evol. Microbiol.">
        <title>The Global Catalogue of Microorganisms (GCM) 10K type strain sequencing project: providing services to taxonomists for standard genome sequencing and annotation.</title>
        <authorList>
            <consortium name="The Broad Institute Genomics Platform"/>
            <consortium name="The Broad Institute Genome Sequencing Center for Infectious Disease"/>
            <person name="Wu L."/>
            <person name="Ma J."/>
        </authorList>
    </citation>
    <scope>NUCLEOTIDE SEQUENCE [LARGE SCALE GENOMIC DNA]</scope>
    <source>
        <strain evidence="1 2">JCM 16327</strain>
    </source>
</reference>
<dbReference type="GeneID" id="68573011"/>
<organism evidence="1 2">
    <name type="scientific">Salarchaeum japonicum</name>
    <dbReference type="NCBI Taxonomy" id="555573"/>
    <lineage>
        <taxon>Archaea</taxon>
        <taxon>Methanobacteriati</taxon>
        <taxon>Methanobacteriota</taxon>
        <taxon>Stenosarchaea group</taxon>
        <taxon>Halobacteria</taxon>
        <taxon>Halobacteriales</taxon>
        <taxon>Halobacteriaceae</taxon>
    </lineage>
</organism>
<evidence type="ECO:0000313" key="1">
    <source>
        <dbReference type="EMBL" id="GAA0658138.1"/>
    </source>
</evidence>
<name>A0AAV3T3M4_9EURY</name>
<keyword evidence="2" id="KW-1185">Reference proteome</keyword>
<dbReference type="RefSeq" id="WP_227259606.1">
    <property type="nucleotide sequence ID" value="NZ_BAAADU010000002.1"/>
</dbReference>
<comment type="caution">
    <text evidence="1">The sequence shown here is derived from an EMBL/GenBank/DDBJ whole genome shotgun (WGS) entry which is preliminary data.</text>
</comment>
<dbReference type="Proteomes" id="UP001500194">
    <property type="component" value="Unassembled WGS sequence"/>
</dbReference>